<keyword evidence="2" id="KW-0732">Signal</keyword>
<evidence type="ECO:0000313" key="4">
    <source>
        <dbReference type="Proteomes" id="UP000585272"/>
    </source>
</evidence>
<feature type="transmembrane region" description="Helical" evidence="1">
    <location>
        <begin position="42"/>
        <end position="62"/>
    </location>
</feature>
<feature type="transmembrane region" description="Helical" evidence="1">
    <location>
        <begin position="207"/>
        <end position="228"/>
    </location>
</feature>
<proteinExistence type="predicted"/>
<dbReference type="AlphaFoldDB" id="A0A840IE42"/>
<accession>A0A840IE42</accession>
<feature type="transmembrane region" description="Helical" evidence="1">
    <location>
        <begin position="82"/>
        <end position="104"/>
    </location>
</feature>
<evidence type="ECO:0000313" key="3">
    <source>
        <dbReference type="EMBL" id="MBB4662511.1"/>
    </source>
</evidence>
<gene>
    <name evidence="3" type="ORF">BDZ31_002097</name>
</gene>
<keyword evidence="1" id="KW-1133">Transmembrane helix</keyword>
<evidence type="ECO:0008006" key="5">
    <source>
        <dbReference type="Google" id="ProtNLM"/>
    </source>
</evidence>
<feature type="transmembrane region" description="Helical" evidence="1">
    <location>
        <begin position="116"/>
        <end position="137"/>
    </location>
</feature>
<sequence>MPPLRRSGRIAALALFALAALPPASASAHGLVGKADLPVPMWLFAWAAAVVLIVSFAALGLLWPSPRLQRPRERRLFRLGPWVDVVGGALGIGLFVALVVSGLAGTEIPTANFAPTFVYVAFWVGLTVGSALFGDLFRVLSPWRALARATAWAAARLRRPGGADESAGALPEPLAYPRWLGHWPAVVTIAAFAWLELVSVNRDDPRLLALLALGYAALQLIAMSVWGIETWSRRGDGFAVFFGLFAKAAPLVRRDGALWLRRPLDGLPSMEVVPGTVALLCTMIGSTTFDGLSGGPLWTDLSPHLQSVFEDLGFGPTAAGEASFTIGLLGCLLLAGLVYRIGVVGMRMVDRDRSVGELARAFAHTLVPIALAYAVAHYASLLIYQGQALGYLVSDPLGDGSDLLGTASWTIDYTVISATGIWYLQVFVIVLGHIAALVLAHDRAVALFRDGRAALRSQLWMLAVMVAFTCLALWLISAANA</sequence>
<evidence type="ECO:0000256" key="1">
    <source>
        <dbReference type="SAM" id="Phobius"/>
    </source>
</evidence>
<evidence type="ECO:0000256" key="2">
    <source>
        <dbReference type="SAM" id="SignalP"/>
    </source>
</evidence>
<keyword evidence="4" id="KW-1185">Reference proteome</keyword>
<dbReference type="EMBL" id="JACHNU010000002">
    <property type="protein sequence ID" value="MBB4662511.1"/>
    <property type="molecule type" value="Genomic_DNA"/>
</dbReference>
<reference evidence="3 4" key="1">
    <citation type="submission" date="2020-08" db="EMBL/GenBank/DDBJ databases">
        <title>Genomic Encyclopedia of Archaeal and Bacterial Type Strains, Phase II (KMG-II): from individual species to whole genera.</title>
        <authorList>
            <person name="Goeker M."/>
        </authorList>
    </citation>
    <scope>NUCLEOTIDE SEQUENCE [LARGE SCALE GENOMIC DNA]</scope>
    <source>
        <strain evidence="3 4">DSM 23288</strain>
    </source>
</reference>
<name>A0A840IE42_9ACTN</name>
<feature type="transmembrane region" description="Helical" evidence="1">
    <location>
        <begin position="322"/>
        <end position="341"/>
    </location>
</feature>
<feature type="chain" id="PRO_5038754075" description="Fenitrothion hydrolase" evidence="2">
    <location>
        <begin position="29"/>
        <end position="481"/>
    </location>
</feature>
<feature type="transmembrane region" description="Helical" evidence="1">
    <location>
        <begin position="420"/>
        <end position="439"/>
    </location>
</feature>
<feature type="transmembrane region" description="Helical" evidence="1">
    <location>
        <begin position="459"/>
        <end position="479"/>
    </location>
</feature>
<comment type="caution">
    <text evidence="3">The sequence shown here is derived from an EMBL/GenBank/DDBJ whole genome shotgun (WGS) entry which is preliminary data.</text>
</comment>
<dbReference type="RefSeq" id="WP_183341740.1">
    <property type="nucleotide sequence ID" value="NZ_JACHNU010000002.1"/>
</dbReference>
<feature type="signal peptide" evidence="2">
    <location>
        <begin position="1"/>
        <end position="28"/>
    </location>
</feature>
<dbReference type="Proteomes" id="UP000585272">
    <property type="component" value="Unassembled WGS sequence"/>
</dbReference>
<protein>
    <recommendedName>
        <fullName evidence="5">Fenitrothion hydrolase</fullName>
    </recommendedName>
</protein>
<keyword evidence="1" id="KW-0472">Membrane</keyword>
<keyword evidence="1" id="KW-0812">Transmembrane</keyword>
<organism evidence="3 4">
    <name type="scientific">Conexibacter arvalis</name>
    <dbReference type="NCBI Taxonomy" id="912552"/>
    <lineage>
        <taxon>Bacteria</taxon>
        <taxon>Bacillati</taxon>
        <taxon>Actinomycetota</taxon>
        <taxon>Thermoleophilia</taxon>
        <taxon>Solirubrobacterales</taxon>
        <taxon>Conexibacteraceae</taxon>
        <taxon>Conexibacter</taxon>
    </lineage>
</organism>
<feature type="transmembrane region" description="Helical" evidence="1">
    <location>
        <begin position="361"/>
        <end position="384"/>
    </location>
</feature>